<keyword evidence="20" id="KW-0368">Histidine biosynthesis</keyword>
<evidence type="ECO:0000256" key="22">
    <source>
        <dbReference type="ARBA" id="ARBA00049489"/>
    </source>
</evidence>
<keyword evidence="19" id="KW-0520">NAD</keyword>
<dbReference type="VEuPathDB" id="FungiDB:AMAG_05691"/>
<dbReference type="PANTHER" id="PTHR21256">
    <property type="entry name" value="HISTIDINOL DEHYDROGENASE HDH"/>
    <property type="match status" value="1"/>
</dbReference>
<dbReference type="CDD" id="cd06572">
    <property type="entry name" value="Histidinol_dh"/>
    <property type="match status" value="1"/>
</dbReference>
<dbReference type="EC" id="1.1.1.23" evidence="10"/>
<evidence type="ECO:0000256" key="14">
    <source>
        <dbReference type="ARBA" id="ARBA00022741"/>
    </source>
</evidence>
<dbReference type="Proteomes" id="UP000054350">
    <property type="component" value="Unassembled WGS sequence"/>
</dbReference>
<dbReference type="InterPro" id="IPR038019">
    <property type="entry name" value="PRib_AMP_CycHydrolase_sf"/>
</dbReference>
<evidence type="ECO:0000256" key="23">
    <source>
        <dbReference type="SAM" id="MobiDB-lite"/>
    </source>
</evidence>
<comment type="similarity">
    <text evidence="7">In the C-terminal section; belongs to the histidinol dehydrogenase family.</text>
</comment>
<evidence type="ECO:0000256" key="6">
    <source>
        <dbReference type="ARBA" id="ARBA00005204"/>
    </source>
</evidence>
<protein>
    <recommendedName>
        <fullName evidence="11">Histidine biosynthesis trifunctional protein</fullName>
        <ecNumber evidence="10">1.1.1.23</ecNumber>
        <ecNumber evidence="9">3.5.4.19</ecNumber>
        <ecNumber evidence="8">3.6.1.31</ecNumber>
    </recommendedName>
</protein>
<dbReference type="GO" id="GO:0004635">
    <property type="term" value="F:phosphoribosyl-AMP cyclohydrolase activity"/>
    <property type="evidence" value="ECO:0007669"/>
    <property type="project" value="UniProtKB-EC"/>
</dbReference>
<evidence type="ECO:0000256" key="8">
    <source>
        <dbReference type="ARBA" id="ARBA00012414"/>
    </source>
</evidence>
<reference evidence="26" key="2">
    <citation type="submission" date="2009-11" db="EMBL/GenBank/DDBJ databases">
        <title>The Genome Sequence of Allomyces macrogynus strain ATCC 38327.</title>
        <authorList>
            <consortium name="The Broad Institute Genome Sequencing Platform"/>
            <person name="Russ C."/>
            <person name="Cuomo C."/>
            <person name="Shea T."/>
            <person name="Young S.K."/>
            <person name="Zeng Q."/>
            <person name="Koehrsen M."/>
            <person name="Haas B."/>
            <person name="Borodovsky M."/>
            <person name="Guigo R."/>
            <person name="Alvarado L."/>
            <person name="Berlin A."/>
            <person name="Borenstein D."/>
            <person name="Chen Z."/>
            <person name="Engels R."/>
            <person name="Freedman E."/>
            <person name="Gellesch M."/>
            <person name="Goldberg J."/>
            <person name="Griggs A."/>
            <person name="Gujja S."/>
            <person name="Heiman D."/>
            <person name="Hepburn T."/>
            <person name="Howarth C."/>
            <person name="Jen D."/>
            <person name="Larson L."/>
            <person name="Lewis B."/>
            <person name="Mehta T."/>
            <person name="Park D."/>
            <person name="Pearson M."/>
            <person name="Roberts A."/>
            <person name="Saif S."/>
            <person name="Shenoy N."/>
            <person name="Sisk P."/>
            <person name="Stolte C."/>
            <person name="Sykes S."/>
            <person name="Walk T."/>
            <person name="White J."/>
            <person name="Yandava C."/>
            <person name="Burger G."/>
            <person name="Gray M.W."/>
            <person name="Holland P.W.H."/>
            <person name="King N."/>
            <person name="Lang F.B.F."/>
            <person name="Roger A.J."/>
            <person name="Ruiz-Trillo I."/>
            <person name="Lander E."/>
            <person name="Nusbaum C."/>
        </authorList>
    </citation>
    <scope>NUCLEOTIDE SEQUENCE [LARGE SCALE GENOMIC DNA]</scope>
    <source>
        <strain evidence="26">ATCC 38327</strain>
    </source>
</reference>
<dbReference type="GO" id="GO:0046872">
    <property type="term" value="F:metal ion binding"/>
    <property type="evidence" value="ECO:0007669"/>
    <property type="project" value="UniProtKB-KW"/>
</dbReference>
<gene>
    <name evidence="25" type="ORF">AMAG_05691</name>
</gene>
<dbReference type="SUPFAM" id="SSF101386">
    <property type="entry name" value="all-alpha NTP pyrophosphatases"/>
    <property type="match status" value="1"/>
</dbReference>
<dbReference type="AlphaFoldDB" id="A0A0L0SD09"/>
<dbReference type="eggNOG" id="KOG2697">
    <property type="taxonomic scope" value="Eukaryota"/>
</dbReference>
<evidence type="ECO:0000256" key="11">
    <source>
        <dbReference type="ARBA" id="ARBA00017884"/>
    </source>
</evidence>
<evidence type="ECO:0000256" key="18">
    <source>
        <dbReference type="ARBA" id="ARBA00023002"/>
    </source>
</evidence>
<evidence type="ECO:0000256" key="12">
    <source>
        <dbReference type="ARBA" id="ARBA00022605"/>
    </source>
</evidence>
<evidence type="ECO:0000256" key="17">
    <source>
        <dbReference type="ARBA" id="ARBA00022840"/>
    </source>
</evidence>
<proteinExistence type="inferred from homology"/>
<name>A0A0L0SD09_ALLM3</name>
<dbReference type="InterPro" id="IPR002496">
    <property type="entry name" value="PRib_AMP_CycHydrolase_dom"/>
</dbReference>
<dbReference type="InterPro" id="IPR012131">
    <property type="entry name" value="Hstdl_DH"/>
</dbReference>
<keyword evidence="17" id="KW-0067">ATP-binding</keyword>
<dbReference type="EC" id="3.6.1.31" evidence="8"/>
<comment type="catalytic activity">
    <reaction evidence="1">
        <text>1-(5-phospho-beta-D-ribosyl)-5'-AMP + H2O = 1-(5-phospho-beta-D-ribosyl)-5-[(5-phospho-beta-D-ribosylamino)methylideneamino]imidazole-4-carboxamide</text>
        <dbReference type="Rhea" id="RHEA:20049"/>
        <dbReference type="ChEBI" id="CHEBI:15377"/>
        <dbReference type="ChEBI" id="CHEBI:58435"/>
        <dbReference type="ChEBI" id="CHEBI:59457"/>
        <dbReference type="EC" id="3.5.4.19"/>
    </reaction>
</comment>
<evidence type="ECO:0000256" key="3">
    <source>
        <dbReference type="ARBA" id="ARBA00001947"/>
    </source>
</evidence>
<evidence type="ECO:0000256" key="13">
    <source>
        <dbReference type="ARBA" id="ARBA00022723"/>
    </source>
</evidence>
<dbReference type="InterPro" id="IPR016161">
    <property type="entry name" value="Ald_DH/histidinol_DH"/>
</dbReference>
<dbReference type="GO" id="GO:0004636">
    <property type="term" value="F:phosphoribosyl-ATP diphosphatase activity"/>
    <property type="evidence" value="ECO:0007669"/>
    <property type="project" value="UniProtKB-EC"/>
</dbReference>
<dbReference type="Gene3D" id="1.10.287.1080">
    <property type="entry name" value="MazG-like"/>
    <property type="match status" value="1"/>
</dbReference>
<dbReference type="CDD" id="cd11546">
    <property type="entry name" value="NTP-PPase_His4"/>
    <property type="match status" value="1"/>
</dbReference>
<dbReference type="PRINTS" id="PR00083">
    <property type="entry name" value="HOLDHDRGNASE"/>
</dbReference>
<organism evidence="25 26">
    <name type="scientific">Allomyces macrogynus (strain ATCC 38327)</name>
    <name type="common">Allomyces javanicus var. macrogynus</name>
    <dbReference type="NCBI Taxonomy" id="578462"/>
    <lineage>
        <taxon>Eukaryota</taxon>
        <taxon>Fungi</taxon>
        <taxon>Fungi incertae sedis</taxon>
        <taxon>Blastocladiomycota</taxon>
        <taxon>Blastocladiomycetes</taxon>
        <taxon>Blastocladiales</taxon>
        <taxon>Blastocladiaceae</taxon>
        <taxon>Allomyces</taxon>
    </lineage>
</organism>
<dbReference type="NCBIfam" id="TIGR00069">
    <property type="entry name" value="hisD"/>
    <property type="match status" value="1"/>
</dbReference>
<evidence type="ECO:0000256" key="20">
    <source>
        <dbReference type="ARBA" id="ARBA00023102"/>
    </source>
</evidence>
<dbReference type="Gene3D" id="3.10.20.810">
    <property type="entry name" value="Phosphoribosyl-AMP cyclohydrolase"/>
    <property type="match status" value="1"/>
</dbReference>
<comment type="catalytic activity">
    <reaction evidence="22">
        <text>L-histidinol + 2 NAD(+) + H2O = L-histidine + 2 NADH + 3 H(+)</text>
        <dbReference type="Rhea" id="RHEA:20641"/>
        <dbReference type="ChEBI" id="CHEBI:15377"/>
        <dbReference type="ChEBI" id="CHEBI:15378"/>
        <dbReference type="ChEBI" id="CHEBI:57540"/>
        <dbReference type="ChEBI" id="CHEBI:57595"/>
        <dbReference type="ChEBI" id="CHEBI:57699"/>
        <dbReference type="ChEBI" id="CHEBI:57945"/>
        <dbReference type="EC" id="1.1.1.23"/>
    </reaction>
</comment>
<dbReference type="FunFam" id="3.40.50.1980:FF:000001">
    <property type="entry name" value="Histidinol dehydrogenase"/>
    <property type="match status" value="1"/>
</dbReference>
<dbReference type="InterPro" id="IPR021130">
    <property type="entry name" value="PRib-ATP_PPHydrolase-like"/>
</dbReference>
<reference evidence="25 26" key="1">
    <citation type="submission" date="2009-11" db="EMBL/GenBank/DDBJ databases">
        <title>Annotation of Allomyces macrogynus ATCC 38327.</title>
        <authorList>
            <consortium name="The Broad Institute Genome Sequencing Platform"/>
            <person name="Russ C."/>
            <person name="Cuomo C."/>
            <person name="Burger G."/>
            <person name="Gray M.W."/>
            <person name="Holland P.W.H."/>
            <person name="King N."/>
            <person name="Lang F.B.F."/>
            <person name="Roger A.J."/>
            <person name="Ruiz-Trillo I."/>
            <person name="Young S.K."/>
            <person name="Zeng Q."/>
            <person name="Gargeya S."/>
            <person name="Fitzgerald M."/>
            <person name="Haas B."/>
            <person name="Abouelleil A."/>
            <person name="Alvarado L."/>
            <person name="Arachchi H.M."/>
            <person name="Berlin A."/>
            <person name="Chapman S.B."/>
            <person name="Gearin G."/>
            <person name="Goldberg J."/>
            <person name="Griggs A."/>
            <person name="Gujja S."/>
            <person name="Hansen M."/>
            <person name="Heiman D."/>
            <person name="Howarth C."/>
            <person name="Larimer J."/>
            <person name="Lui A."/>
            <person name="MacDonald P.J.P."/>
            <person name="McCowen C."/>
            <person name="Montmayeur A."/>
            <person name="Murphy C."/>
            <person name="Neiman D."/>
            <person name="Pearson M."/>
            <person name="Priest M."/>
            <person name="Roberts A."/>
            <person name="Saif S."/>
            <person name="Shea T."/>
            <person name="Sisk P."/>
            <person name="Stolte C."/>
            <person name="Sykes S."/>
            <person name="Wortman J."/>
            <person name="Nusbaum C."/>
            <person name="Birren B."/>
        </authorList>
    </citation>
    <scope>NUCLEOTIDE SEQUENCE [LARGE SCALE GENOMIC DNA]</scope>
    <source>
        <strain evidence="25 26">ATCC 38327</strain>
    </source>
</reference>
<feature type="region of interest" description="Disordered" evidence="23">
    <location>
        <begin position="407"/>
        <end position="456"/>
    </location>
</feature>
<evidence type="ECO:0000256" key="19">
    <source>
        <dbReference type="ARBA" id="ARBA00023027"/>
    </source>
</evidence>
<dbReference type="eggNOG" id="KOG4311">
    <property type="taxonomic scope" value="Eukaryota"/>
</dbReference>
<evidence type="ECO:0000256" key="10">
    <source>
        <dbReference type="ARBA" id="ARBA00012965"/>
    </source>
</evidence>
<evidence type="ECO:0000256" key="5">
    <source>
        <dbReference type="ARBA" id="ARBA00005169"/>
    </source>
</evidence>
<dbReference type="Gene3D" id="3.40.50.1980">
    <property type="entry name" value="Nitrogenase molybdenum iron protein domain"/>
    <property type="match status" value="1"/>
</dbReference>
<keyword evidence="12" id="KW-0028">Amino-acid biosynthesis</keyword>
<dbReference type="GO" id="GO:0005829">
    <property type="term" value="C:cytosol"/>
    <property type="evidence" value="ECO:0007669"/>
    <property type="project" value="TreeGrafter"/>
</dbReference>
<keyword evidence="18" id="KW-0560">Oxidoreductase</keyword>
<evidence type="ECO:0000256" key="9">
    <source>
        <dbReference type="ARBA" id="ARBA00012721"/>
    </source>
</evidence>
<evidence type="ECO:0000256" key="21">
    <source>
        <dbReference type="ARBA" id="ARBA00023268"/>
    </source>
</evidence>
<dbReference type="InterPro" id="IPR008179">
    <property type="entry name" value="HisE"/>
</dbReference>
<comment type="pathway">
    <text evidence="6">Amino-acid biosynthesis; L-histidine biosynthesis; L-histidine from 5-phospho-alpha-D-ribose 1-diphosphate: step 2/9.</text>
</comment>
<dbReference type="GO" id="GO:0000105">
    <property type="term" value="P:L-histidine biosynthetic process"/>
    <property type="evidence" value="ECO:0007669"/>
    <property type="project" value="UniProtKB-UniPathway"/>
</dbReference>
<dbReference type="Gene3D" id="1.20.5.1300">
    <property type="match status" value="1"/>
</dbReference>
<dbReference type="PANTHER" id="PTHR21256:SF2">
    <property type="entry name" value="HISTIDINE BIOSYNTHESIS TRIFUNCTIONAL PROTEIN"/>
    <property type="match status" value="1"/>
</dbReference>
<evidence type="ECO:0000313" key="26">
    <source>
        <dbReference type="Proteomes" id="UP000054350"/>
    </source>
</evidence>
<keyword evidence="15" id="KW-0378">Hydrolase</keyword>
<dbReference type="Pfam" id="PF00815">
    <property type="entry name" value="Histidinol_dh"/>
    <property type="match status" value="1"/>
</dbReference>
<keyword evidence="21" id="KW-0511">Multifunctional enzyme</keyword>
<evidence type="ECO:0000256" key="2">
    <source>
        <dbReference type="ARBA" id="ARBA00001460"/>
    </source>
</evidence>
<dbReference type="PROSITE" id="PS00611">
    <property type="entry name" value="HISOL_DEHYDROGENASE"/>
    <property type="match status" value="1"/>
</dbReference>
<keyword evidence="26" id="KW-1185">Reference proteome</keyword>
<comment type="pathway">
    <text evidence="5">Amino-acid biosynthesis; L-histidine biosynthesis; L-histidine from 5-phospho-alpha-D-ribose 1-diphosphate: step 3/9.</text>
</comment>
<comment type="cofactor">
    <cofactor evidence="3">
        <name>Zn(2+)</name>
        <dbReference type="ChEBI" id="CHEBI:29105"/>
    </cofactor>
</comment>
<keyword evidence="14" id="KW-0547">Nucleotide-binding</keyword>
<accession>A0A0L0SD09</accession>
<comment type="catalytic activity">
    <reaction evidence="2">
        <text>1-(5-phospho-beta-D-ribosyl)-ATP + H2O = 1-(5-phospho-beta-D-ribosyl)-5'-AMP + diphosphate + H(+)</text>
        <dbReference type="Rhea" id="RHEA:22828"/>
        <dbReference type="ChEBI" id="CHEBI:15377"/>
        <dbReference type="ChEBI" id="CHEBI:15378"/>
        <dbReference type="ChEBI" id="CHEBI:33019"/>
        <dbReference type="ChEBI" id="CHEBI:59457"/>
        <dbReference type="ChEBI" id="CHEBI:73183"/>
        <dbReference type="EC" id="3.6.1.31"/>
    </reaction>
</comment>
<dbReference type="OrthoDB" id="1703565at2759"/>
<keyword evidence="13" id="KW-0479">Metal-binding</keyword>
<evidence type="ECO:0000256" key="7">
    <source>
        <dbReference type="ARBA" id="ARBA00008260"/>
    </source>
</evidence>
<dbReference type="SUPFAM" id="SSF141734">
    <property type="entry name" value="HisI-like"/>
    <property type="match status" value="1"/>
</dbReference>
<feature type="domain" description="Phosphoribosyl-AMP cyclohydrolase" evidence="24">
    <location>
        <begin position="253"/>
        <end position="313"/>
    </location>
</feature>
<evidence type="ECO:0000313" key="25">
    <source>
        <dbReference type="EMBL" id="KNE60285.1"/>
    </source>
</evidence>
<evidence type="ECO:0000256" key="15">
    <source>
        <dbReference type="ARBA" id="ARBA00022801"/>
    </source>
</evidence>
<dbReference type="SUPFAM" id="SSF53720">
    <property type="entry name" value="ALDH-like"/>
    <property type="match status" value="1"/>
</dbReference>
<dbReference type="NCBIfam" id="TIGR03188">
    <property type="entry name" value="histidine_hisI"/>
    <property type="match status" value="1"/>
</dbReference>
<dbReference type="STRING" id="578462.A0A0L0SD09"/>
<dbReference type="UniPathway" id="UPA00031">
    <property type="reaction ID" value="UER00007"/>
</dbReference>
<dbReference type="GO" id="GO:0005524">
    <property type="term" value="F:ATP binding"/>
    <property type="evidence" value="ECO:0007669"/>
    <property type="project" value="UniProtKB-KW"/>
</dbReference>
<dbReference type="Pfam" id="PF01503">
    <property type="entry name" value="PRA-PH"/>
    <property type="match status" value="1"/>
</dbReference>
<evidence type="ECO:0000256" key="4">
    <source>
        <dbReference type="ARBA" id="ARBA00004940"/>
    </source>
</evidence>
<evidence type="ECO:0000256" key="1">
    <source>
        <dbReference type="ARBA" id="ARBA00000024"/>
    </source>
</evidence>
<dbReference type="EMBL" id="GG745336">
    <property type="protein sequence ID" value="KNE60285.1"/>
    <property type="molecule type" value="Genomic_DNA"/>
</dbReference>
<keyword evidence="16" id="KW-0862">Zinc</keyword>
<evidence type="ECO:0000259" key="24">
    <source>
        <dbReference type="Pfam" id="PF01502"/>
    </source>
</evidence>
<dbReference type="Pfam" id="PF01502">
    <property type="entry name" value="PRA-CH"/>
    <property type="match status" value="1"/>
</dbReference>
<dbReference type="FunFam" id="1.20.5.1300:FF:000002">
    <property type="entry name" value="Histidinol dehydrogenase, chloroplastic"/>
    <property type="match status" value="1"/>
</dbReference>
<dbReference type="GO" id="GO:0051287">
    <property type="term" value="F:NAD binding"/>
    <property type="evidence" value="ECO:0007669"/>
    <property type="project" value="InterPro"/>
</dbReference>
<dbReference type="EC" id="3.5.4.19" evidence="9"/>
<sequence>MLVPILDLPAPPASTDAARATLAKLSLFATVLVRPAAGNTIPTDLDLTSAIVPVPVALTSDPDTWLTTATQFLDAGAAGVLLDPTPALTKSTASSLAATLKASGLPASRIHVQLSASGATLSNEKDLLDCIAALNPAVAGGYWLSWPALPVAPVGDVSDDANADKKAAFLRTVARDAVKNLSAATKRGDATRVFTIQAPSVPVTAALIGAADKAGLNVACPASQIALTPSTDPALLDVGAAATAPLATDRPDAIRTGQGVYHSRTRGLWYKGLTSGATQALLRIDYDCDRDTLQFVVDQHGLGFCHNGTRSCFGAGAASGTGVAALAETLEKRMVDAPAGSYTRRLFEDDKLLAAKVLEEAQELVDARSKDEVAGEAADLIYFALARATSMGVSLLDIEKVLDARARKVSRRPGNAKPKYAAAVAEKAQETRSAEQAPVAPKAPVPAPAAAPEDPNAGLKMRVVDLRSVSTTDVAPEVLYVADKIGAAQVVLAGGAQAVAAMAFGTESVLKVDKICGPGNQFVTAAKMQVQNSTQAMVAIDMPAGPSEVLVIADGNSDPRFVAADLLSQAEHGPDSQVVLVAVGVTDAQLARVEAEVVKQALQLPRVEIVRKCLPKSVIVRAATMQDAVKFSNAYAPEHLILNLDDQVAKDLVKDITSAGSVFVGAYSPESCGDYASGTNHTLPTYGYAAMYSGVNTHTFVKHITTQHLSKAGLDQLAEAVITLAEVEGLDAHARAVAVRVGRFEL</sequence>
<evidence type="ECO:0000256" key="16">
    <source>
        <dbReference type="ARBA" id="ARBA00022833"/>
    </source>
</evidence>
<dbReference type="InterPro" id="IPR001692">
    <property type="entry name" value="Histidinol_DH_CS"/>
</dbReference>
<dbReference type="GO" id="GO:0004399">
    <property type="term" value="F:histidinol dehydrogenase activity"/>
    <property type="evidence" value="ECO:0007669"/>
    <property type="project" value="UniProtKB-EC"/>
</dbReference>
<comment type="pathway">
    <text evidence="4">Amino-acid biosynthesis; L-histidine biosynthesis; L-histidine from 5-phospho-alpha-D-ribose 1-diphosphate: step 9/9.</text>
</comment>